<reference evidence="2" key="1">
    <citation type="submission" date="2024-01" db="EMBL/GenBank/DDBJ databases">
        <authorList>
            <person name="Webb A."/>
        </authorList>
    </citation>
    <scope>NUCLEOTIDE SEQUENCE</scope>
    <source>
        <strain evidence="2">Pm1</strain>
    </source>
</reference>
<dbReference type="Proteomes" id="UP001162060">
    <property type="component" value="Unassembled WGS sequence"/>
</dbReference>
<dbReference type="EMBL" id="CAKLBY020000283">
    <property type="protein sequence ID" value="CAK7942907.1"/>
    <property type="molecule type" value="Genomic_DNA"/>
</dbReference>
<gene>
    <name evidence="1" type="ORF">PM001_LOCUS2528</name>
    <name evidence="2" type="ORF">PM001_LOCUS28057</name>
</gene>
<sequence length="56" mass="6060">MARGQWTQQTVRLFIVRITPVAPAGGICPVEHFSPTSSEDVLGTKTSVTLLQLSFS</sequence>
<accession>A0AAV1V9L8</accession>
<organism evidence="2 3">
    <name type="scientific">Peronospora matthiolae</name>
    <dbReference type="NCBI Taxonomy" id="2874970"/>
    <lineage>
        <taxon>Eukaryota</taxon>
        <taxon>Sar</taxon>
        <taxon>Stramenopiles</taxon>
        <taxon>Oomycota</taxon>
        <taxon>Peronosporomycetes</taxon>
        <taxon>Peronosporales</taxon>
        <taxon>Peronosporaceae</taxon>
        <taxon>Peronospora</taxon>
    </lineage>
</organism>
<dbReference type="AlphaFoldDB" id="A0AAV1V9L8"/>
<name>A0AAV1V9L8_9STRA</name>
<proteinExistence type="predicted"/>
<dbReference type="EMBL" id="CAKLBY020000025">
    <property type="protein sequence ID" value="CAK7902529.1"/>
    <property type="molecule type" value="Genomic_DNA"/>
</dbReference>
<evidence type="ECO:0000313" key="2">
    <source>
        <dbReference type="EMBL" id="CAK7942907.1"/>
    </source>
</evidence>
<protein>
    <submittedName>
        <fullName evidence="2">Uncharacterized protein</fullName>
    </submittedName>
</protein>
<evidence type="ECO:0000313" key="1">
    <source>
        <dbReference type="EMBL" id="CAK7902529.1"/>
    </source>
</evidence>
<comment type="caution">
    <text evidence="2">The sequence shown here is derived from an EMBL/GenBank/DDBJ whole genome shotgun (WGS) entry which is preliminary data.</text>
</comment>
<evidence type="ECO:0000313" key="3">
    <source>
        <dbReference type="Proteomes" id="UP001162060"/>
    </source>
</evidence>